<keyword evidence="1" id="KW-0472">Membrane</keyword>
<feature type="transmembrane region" description="Helical" evidence="1">
    <location>
        <begin position="49"/>
        <end position="69"/>
    </location>
</feature>
<evidence type="ECO:0000256" key="1">
    <source>
        <dbReference type="SAM" id="Phobius"/>
    </source>
</evidence>
<organism evidence="2">
    <name type="scientific">mine drainage metagenome</name>
    <dbReference type="NCBI Taxonomy" id="410659"/>
    <lineage>
        <taxon>unclassified sequences</taxon>
        <taxon>metagenomes</taxon>
        <taxon>ecological metagenomes</taxon>
    </lineage>
</organism>
<evidence type="ECO:0000313" key="2">
    <source>
        <dbReference type="EMBL" id="EQD70306.1"/>
    </source>
</evidence>
<proteinExistence type="predicted"/>
<accession>T1BBJ6</accession>
<reference evidence="2" key="2">
    <citation type="journal article" date="2014" name="ISME J.">
        <title>Microbial stratification in low pH oxic and suboxic macroscopic growths along an acid mine drainage.</title>
        <authorList>
            <person name="Mendez-Garcia C."/>
            <person name="Mesa V."/>
            <person name="Sprenger R.R."/>
            <person name="Richter M."/>
            <person name="Diez M.S."/>
            <person name="Solano J."/>
            <person name="Bargiela R."/>
            <person name="Golyshina O.V."/>
            <person name="Manteca A."/>
            <person name="Ramos J.L."/>
            <person name="Gallego J.R."/>
            <person name="Llorente I."/>
            <person name="Martins Dos Santos V.A."/>
            <person name="Jensen O.N."/>
            <person name="Pelaez A.I."/>
            <person name="Sanchez J."/>
            <person name="Ferrer M."/>
        </authorList>
    </citation>
    <scope>NUCLEOTIDE SEQUENCE</scope>
</reference>
<keyword evidence="1" id="KW-0812">Transmembrane</keyword>
<dbReference type="AlphaFoldDB" id="T1BBJ6"/>
<name>T1BBJ6_9ZZZZ</name>
<reference evidence="2" key="1">
    <citation type="submission" date="2013-08" db="EMBL/GenBank/DDBJ databases">
        <authorList>
            <person name="Mendez C."/>
            <person name="Richter M."/>
            <person name="Ferrer M."/>
            <person name="Sanchez J."/>
        </authorList>
    </citation>
    <scope>NUCLEOTIDE SEQUENCE</scope>
</reference>
<dbReference type="EMBL" id="AUZX01004623">
    <property type="protein sequence ID" value="EQD70306.1"/>
    <property type="molecule type" value="Genomic_DNA"/>
</dbReference>
<protein>
    <submittedName>
        <fullName evidence="2">Uncharacterized protein</fullName>
    </submittedName>
</protein>
<feature type="non-terminal residue" evidence="2">
    <location>
        <position position="1"/>
    </location>
</feature>
<feature type="transmembrane region" description="Helical" evidence="1">
    <location>
        <begin position="6"/>
        <end position="29"/>
    </location>
</feature>
<sequence>LMFRRSILLQALGWVGWVALLAGVSLYLVDMRELYRRRRRKDLEANAAFGRVALWALGISAALTGAAGALGDFNALAPALAYALLFGWLSGLALSQLYKIVPFLTWLERYGKSLGKVKVPRVQDLVVERRARPIFWTYFAAALLGTLALLAGSAWLLRVAALGTVIATLGIAREIWLVRHPKAEPLPGGQKSA</sequence>
<keyword evidence="1" id="KW-1133">Transmembrane helix</keyword>
<comment type="caution">
    <text evidence="2">The sequence shown here is derived from an EMBL/GenBank/DDBJ whole genome shotgun (WGS) entry which is preliminary data.</text>
</comment>
<feature type="transmembrane region" description="Helical" evidence="1">
    <location>
        <begin position="133"/>
        <end position="149"/>
    </location>
</feature>
<gene>
    <name evidence="2" type="ORF">B1A_06361</name>
</gene>